<evidence type="ECO:0000313" key="6">
    <source>
        <dbReference type="EMBL" id="RDU48805.1"/>
    </source>
</evidence>
<dbReference type="Gene3D" id="3.40.50.1820">
    <property type="entry name" value="alpha/beta hydrolase"/>
    <property type="match status" value="1"/>
</dbReference>
<dbReference type="InterPro" id="IPR029058">
    <property type="entry name" value="AB_hydrolase_fold"/>
</dbReference>
<name>A0A3D8HCU3_9BACT</name>
<evidence type="ECO:0000256" key="2">
    <source>
        <dbReference type="ARBA" id="ARBA00022729"/>
    </source>
</evidence>
<feature type="domain" description="4-O-methyl-glucuronoyl methylesterase-like" evidence="4">
    <location>
        <begin position="228"/>
        <end position="369"/>
    </location>
</feature>
<dbReference type="GO" id="GO:0052689">
    <property type="term" value="F:carboxylic ester hydrolase activity"/>
    <property type="evidence" value="ECO:0007669"/>
    <property type="project" value="UniProtKB-KW"/>
</dbReference>
<evidence type="ECO:0000256" key="3">
    <source>
        <dbReference type="ARBA" id="ARBA00022801"/>
    </source>
</evidence>
<dbReference type="Pfam" id="PF22244">
    <property type="entry name" value="GCE_fung"/>
    <property type="match status" value="1"/>
</dbReference>
<proteinExistence type="predicted"/>
<dbReference type="Proteomes" id="UP000629596">
    <property type="component" value="Unassembled WGS sequence"/>
</dbReference>
<protein>
    <submittedName>
        <fullName evidence="6">Acetylxylan esterase</fullName>
    </submittedName>
</protein>
<evidence type="ECO:0000259" key="4">
    <source>
        <dbReference type="Pfam" id="PF22244"/>
    </source>
</evidence>
<dbReference type="EMBL" id="JACRTI010000029">
    <property type="protein sequence ID" value="MBC8602477.1"/>
    <property type="molecule type" value="Genomic_DNA"/>
</dbReference>
<dbReference type="InterPro" id="IPR054579">
    <property type="entry name" value="GCE-like_dom"/>
</dbReference>
<evidence type="ECO:0000313" key="7">
    <source>
        <dbReference type="Proteomes" id="UP000256321"/>
    </source>
</evidence>
<dbReference type="AlphaFoldDB" id="A0A3D8HCU3"/>
<dbReference type="Proteomes" id="UP000256321">
    <property type="component" value="Unassembled WGS sequence"/>
</dbReference>
<dbReference type="PANTHER" id="PTHR47381:SF3">
    <property type="entry name" value="ALPHA_BETA-HYDROLASES SUPERFAMILY PROTEIN"/>
    <property type="match status" value="1"/>
</dbReference>
<keyword evidence="1" id="KW-0719">Serine esterase</keyword>
<gene>
    <name evidence="6" type="ORF">DWU89_12545</name>
    <name evidence="5" type="ORF">H8784_12235</name>
</gene>
<accession>A0A3D8HCU3</accession>
<dbReference type="SUPFAM" id="SSF53474">
    <property type="entry name" value="alpha/beta-Hydrolases"/>
    <property type="match status" value="1"/>
</dbReference>
<organism evidence="6 7">
    <name type="scientific">Parabacteroides acidifaciens</name>
    <dbReference type="NCBI Taxonomy" id="2290935"/>
    <lineage>
        <taxon>Bacteria</taxon>
        <taxon>Pseudomonadati</taxon>
        <taxon>Bacteroidota</taxon>
        <taxon>Bacteroidia</taxon>
        <taxon>Bacteroidales</taxon>
        <taxon>Tannerellaceae</taxon>
        <taxon>Parabacteroides</taxon>
    </lineage>
</organism>
<keyword evidence="2" id="KW-0732">Signal</keyword>
<reference evidence="6 7" key="1">
    <citation type="submission" date="2018-07" db="EMBL/GenBank/DDBJ databases">
        <title>Parabacteroides acidifaciens nov. sp., isolated from human feces.</title>
        <authorList>
            <person name="Wang Y.J."/>
        </authorList>
    </citation>
    <scope>NUCLEOTIDE SEQUENCE [LARGE SCALE GENOMIC DNA]</scope>
    <source>
        <strain evidence="6 7">426-9</strain>
    </source>
</reference>
<sequence length="421" mass="47896">MKSFFYVLFLSLICDFACGQAIIKGINYDESKVPDFVLPDPLICNDGRQITTAGEWESIRRPEILEIFMSKVYGRTPTDKIDVSYTLLACDPKAMDGEATCKQVLFSFTNGEKTIEAILLLYIPNHVQGKVPVFVGYNFMGNQTTTLEPSIYYSPGLRFVHGKDSPVWKRGAQKNRWCYDKILKRGYAVATMCYHDIYPDRAELRDYSIASLFPDYISGSKNHDEWEAIGVWAWGSSRIVDYLEREERIDMSKIAIMGHSRQGKAALWSGAQDSRFKVVISNDSGCGGAALSKRVYGENIARITTVLSHWFCPAFSQYAGNEENLPFDQHEMLALIAPRHLYVASAEGDLWADPKGEYLSAYYTNKVYELYKMKGLDSPVPPAIHQPIMNDVGYHIRAGKHDVTDYDWERFMDFCDLHFNP</sequence>
<dbReference type="PANTHER" id="PTHR47381">
    <property type="entry name" value="ALPHA/BETA-HYDROLASES SUPERFAMILY PROTEIN"/>
    <property type="match status" value="1"/>
</dbReference>
<evidence type="ECO:0000313" key="5">
    <source>
        <dbReference type="EMBL" id="MBC8602477.1"/>
    </source>
</evidence>
<evidence type="ECO:0000313" key="8">
    <source>
        <dbReference type="Proteomes" id="UP000629596"/>
    </source>
</evidence>
<keyword evidence="3" id="KW-0378">Hydrolase</keyword>
<dbReference type="EMBL" id="QREV01000029">
    <property type="protein sequence ID" value="RDU48805.1"/>
    <property type="molecule type" value="Genomic_DNA"/>
</dbReference>
<dbReference type="RefSeq" id="WP_115499982.1">
    <property type="nucleotide sequence ID" value="NZ_JACRTI010000029.1"/>
</dbReference>
<comment type="caution">
    <text evidence="6">The sequence shown here is derived from an EMBL/GenBank/DDBJ whole genome shotgun (WGS) entry which is preliminary data.</text>
</comment>
<keyword evidence="8" id="KW-1185">Reference proteome</keyword>
<evidence type="ECO:0000256" key="1">
    <source>
        <dbReference type="ARBA" id="ARBA00022487"/>
    </source>
</evidence>
<reference evidence="5 8" key="2">
    <citation type="submission" date="2020-08" db="EMBL/GenBank/DDBJ databases">
        <title>Genome public.</title>
        <authorList>
            <person name="Liu C."/>
            <person name="Sun Q."/>
        </authorList>
    </citation>
    <scope>NUCLEOTIDE SEQUENCE [LARGE SCALE GENOMIC DNA]</scope>
    <source>
        <strain evidence="5 8">426_9</strain>
    </source>
</reference>